<dbReference type="Proteomes" id="UP000070054">
    <property type="component" value="Unassembled WGS sequence"/>
</dbReference>
<dbReference type="EMBL" id="JEMN01001582">
    <property type="protein sequence ID" value="KXH32485.1"/>
    <property type="molecule type" value="Genomic_DNA"/>
</dbReference>
<reference evidence="2 3" key="1">
    <citation type="submission" date="2014-02" db="EMBL/GenBank/DDBJ databases">
        <title>The genome sequence of Colletotrichum nymphaeae SA-01.</title>
        <authorList>
            <person name="Baroncelli R."/>
            <person name="Thon M.R."/>
        </authorList>
    </citation>
    <scope>NUCLEOTIDE SEQUENCE [LARGE SCALE GENOMIC DNA]</scope>
    <source>
        <strain evidence="2 3">SA-01</strain>
    </source>
</reference>
<dbReference type="AlphaFoldDB" id="A0A135S988"/>
<dbReference type="InterPro" id="IPR036188">
    <property type="entry name" value="FAD/NAD-bd_sf"/>
</dbReference>
<accession>A0A135S988</accession>
<evidence type="ECO:0000256" key="1">
    <source>
        <dbReference type="ARBA" id="ARBA00023002"/>
    </source>
</evidence>
<protein>
    <submittedName>
        <fullName evidence="2">Uncharacterized protein</fullName>
    </submittedName>
</protein>
<dbReference type="GO" id="GO:0050660">
    <property type="term" value="F:flavin adenine dinucleotide binding"/>
    <property type="evidence" value="ECO:0007669"/>
    <property type="project" value="TreeGrafter"/>
</dbReference>
<comment type="caution">
    <text evidence="2">The sequence shown here is derived from an EMBL/GenBank/DDBJ whole genome shotgun (WGS) entry which is preliminary data.</text>
</comment>
<organism evidence="2 3">
    <name type="scientific">Colletotrichum nymphaeae SA-01</name>
    <dbReference type="NCBI Taxonomy" id="1460502"/>
    <lineage>
        <taxon>Eukaryota</taxon>
        <taxon>Fungi</taxon>
        <taxon>Dikarya</taxon>
        <taxon>Ascomycota</taxon>
        <taxon>Pezizomycotina</taxon>
        <taxon>Sordariomycetes</taxon>
        <taxon>Hypocreomycetidae</taxon>
        <taxon>Glomerellales</taxon>
        <taxon>Glomerellaceae</taxon>
        <taxon>Colletotrichum</taxon>
        <taxon>Colletotrichum acutatum species complex</taxon>
    </lineage>
</organism>
<dbReference type="PANTHER" id="PTHR43539:SF68">
    <property type="entry name" value="FLAVIN-BINDING MONOOXYGENASE-LIKE PROTEIN (AFU_ORTHOLOGUE AFUA_4G09220)"/>
    <property type="match status" value="1"/>
</dbReference>
<sequence>MAEVYGEYPPKADIRTMMAETPLPIIPEGTIDPANMNGSTTASIALDLFGKLTSALKANDVTALEDCFFAEQAYWKDQLALTYHLRTFQQAGVIASSLLETKILRGVADIEIDGVASFAPVTPTLQFIDCNFTFSTACPAAHCHGKVILLPHKRQSENKKIVSWKIWVLSTRLENFVHYPENLSLLRGPAKQLGILKQFKTDVIIIGGGNSAVTVAARLKALGVESVMLDRNPTPGDNWALRYHAMKFHIPTAICTMAYLEYAKEQQFPHFLTREELANRVKRYVEIFNLNIVNSTKIISTTYSQASKLYTVTFLSPTGRRAAVARHIVQATGIGSQKPHMPPVADANLYRGFSVHSTAYRNAKDLKMLGVKSALVIGSANTAFDILEDCYAAGLKTTMVVRSPTYIFPVAYVCDPAAHGNYEKLGVEADKDSMAMPTNIDAHMVRGHFSHLASQEPDRYAPLAEAGFPVLDSRSPECCLMVNLFEKAGGHYLDVGGTALIAEGKAGVKANVEPVAFTATGLKFSDGSTLDADAVVWCTGFADRDARTTAADILGASTTNDINVSSGGDQDGNGGILGPREIAARLDATWGVDSEGEVRGVWKRQSRLDNYWVMGGDTRLQRWHSRTLALQIKAELSGILPPAYRDTPIPKRRSGLSNCYPNITSELKEVKMKFENTLFDRGTCFFKSEVPIGAPRLAMSSTNGSITAQQCEHLEKLQNLFITALRTKVPSHADALEWRYRRTMTDFMWRQVPIEETQCCLIQLVQTADEERIRSIFAKFLTAPTELPDQKTEATDTLCEVLGIARLIETNGRKPYEIWCASNDIMREAEICFEGNEEKTWFLADRIPSGIEVGEEAMAMRKQVETFVASEPKLSDLVSEYYELCDMSEEAVDASRR</sequence>
<keyword evidence="1" id="KW-0560">Oxidoreductase</keyword>
<keyword evidence="3" id="KW-1185">Reference proteome</keyword>
<gene>
    <name evidence="2" type="ORF">CNYM01_01033</name>
</gene>
<dbReference type="GO" id="GO:0004497">
    <property type="term" value="F:monooxygenase activity"/>
    <property type="evidence" value="ECO:0007669"/>
    <property type="project" value="TreeGrafter"/>
</dbReference>
<evidence type="ECO:0000313" key="3">
    <source>
        <dbReference type="Proteomes" id="UP000070054"/>
    </source>
</evidence>
<dbReference type="InterPro" id="IPR050982">
    <property type="entry name" value="Auxin_biosynth/cation_transpt"/>
</dbReference>
<dbReference type="Gene3D" id="3.50.50.60">
    <property type="entry name" value="FAD/NAD(P)-binding domain"/>
    <property type="match status" value="2"/>
</dbReference>
<name>A0A135S988_9PEZI</name>
<evidence type="ECO:0000313" key="2">
    <source>
        <dbReference type="EMBL" id="KXH32485.1"/>
    </source>
</evidence>
<dbReference type="OrthoDB" id="74360at2759"/>
<proteinExistence type="predicted"/>
<dbReference type="PANTHER" id="PTHR43539">
    <property type="entry name" value="FLAVIN-BINDING MONOOXYGENASE-LIKE PROTEIN (AFU_ORTHOLOGUE AFUA_4G09220)"/>
    <property type="match status" value="1"/>
</dbReference>
<dbReference type="SUPFAM" id="SSF51905">
    <property type="entry name" value="FAD/NAD(P)-binding domain"/>
    <property type="match status" value="1"/>
</dbReference>
<dbReference type="Pfam" id="PF13738">
    <property type="entry name" value="Pyr_redox_3"/>
    <property type="match status" value="1"/>
</dbReference>